<feature type="transmembrane region" description="Helical" evidence="1">
    <location>
        <begin position="39"/>
        <end position="63"/>
    </location>
</feature>
<feature type="transmembrane region" description="Helical" evidence="1">
    <location>
        <begin position="100"/>
        <end position="118"/>
    </location>
</feature>
<accession>A0A398BDU3</accession>
<dbReference type="AlphaFoldDB" id="A0A398BDU3"/>
<evidence type="ECO:0000313" key="3">
    <source>
        <dbReference type="Proteomes" id="UP000265816"/>
    </source>
</evidence>
<dbReference type="OrthoDB" id="5431035at2"/>
<reference evidence="2 3" key="1">
    <citation type="submission" date="2018-08" db="EMBL/GenBank/DDBJ databases">
        <title>Bacillus jemisoniae sp. nov., Bacillus chryseoplanitiae sp. nov., Bacillus resnikiae sp. nov., and Bacillus frankliniae sp. nov., isolated from Viking spacecraft and associated surfaces.</title>
        <authorList>
            <person name="Seuylemezian A."/>
            <person name="Vaishampayan P."/>
        </authorList>
    </citation>
    <scope>NUCLEOTIDE SEQUENCE [LARGE SCALE GENOMIC DNA]</scope>
    <source>
        <strain evidence="2 3">JJ-247</strain>
    </source>
</reference>
<feature type="transmembrane region" description="Helical" evidence="1">
    <location>
        <begin position="125"/>
        <end position="149"/>
    </location>
</feature>
<dbReference type="InterPro" id="IPR024529">
    <property type="entry name" value="ECF_trnsprt_substrate-spec"/>
</dbReference>
<keyword evidence="3" id="KW-1185">Reference proteome</keyword>
<evidence type="ECO:0000256" key="1">
    <source>
        <dbReference type="SAM" id="Phobius"/>
    </source>
</evidence>
<evidence type="ECO:0000313" key="2">
    <source>
        <dbReference type="EMBL" id="RID85743.1"/>
    </source>
</evidence>
<keyword evidence="1" id="KW-0472">Membrane</keyword>
<keyword evidence="1" id="KW-0812">Transmembrane</keyword>
<dbReference type="GO" id="GO:0022857">
    <property type="term" value="F:transmembrane transporter activity"/>
    <property type="evidence" value="ECO:0007669"/>
    <property type="project" value="InterPro"/>
</dbReference>
<dbReference type="EMBL" id="QWVT01000015">
    <property type="protein sequence ID" value="RID85743.1"/>
    <property type="molecule type" value="Genomic_DNA"/>
</dbReference>
<dbReference type="Pfam" id="PF12822">
    <property type="entry name" value="ECF_trnsprt"/>
    <property type="match status" value="1"/>
</dbReference>
<proteinExistence type="predicted"/>
<dbReference type="RefSeq" id="WP_119112596.1">
    <property type="nucleotide sequence ID" value="NZ_CBCSEO010000002.1"/>
</dbReference>
<dbReference type="Proteomes" id="UP000265816">
    <property type="component" value="Unassembled WGS sequence"/>
</dbReference>
<organism evidence="2 3">
    <name type="scientific">Mesobacillus zeae</name>
    <dbReference type="NCBI Taxonomy" id="1917180"/>
    <lineage>
        <taxon>Bacteria</taxon>
        <taxon>Bacillati</taxon>
        <taxon>Bacillota</taxon>
        <taxon>Bacilli</taxon>
        <taxon>Bacillales</taxon>
        <taxon>Bacillaceae</taxon>
        <taxon>Mesobacillus</taxon>
    </lineage>
</organism>
<feature type="transmembrane region" description="Helical" evidence="1">
    <location>
        <begin position="75"/>
        <end position="94"/>
    </location>
</feature>
<keyword evidence="1" id="KW-1133">Transmembrane helix</keyword>
<sequence length="174" mass="18305">MRNQKIRGMILISLFAALSAVGAAIKIPAVITSVALDSFPALLAAALLGPVAGAAVGGIGHMLSALMGGMPLGPLHGLIAVEMAVLAALFSILYRSERKWSAALFFILANSFVAPLPFMFIISKVFYIALIPSLVIGSVLNTAFAMIVIPRLGRILSGRKGVADERRADNSIYR</sequence>
<dbReference type="Gene3D" id="1.10.1760.20">
    <property type="match status" value="1"/>
</dbReference>
<name>A0A398BDU3_9BACI</name>
<protein>
    <submittedName>
        <fullName evidence="2">ECF transporter S component</fullName>
    </submittedName>
</protein>
<gene>
    <name evidence="2" type="ORF">D1970_09380</name>
</gene>
<comment type="caution">
    <text evidence="2">The sequence shown here is derived from an EMBL/GenBank/DDBJ whole genome shotgun (WGS) entry which is preliminary data.</text>
</comment>